<dbReference type="GO" id="GO:0006260">
    <property type="term" value="P:DNA replication"/>
    <property type="evidence" value="ECO:0007669"/>
    <property type="project" value="InterPro"/>
</dbReference>
<dbReference type="GO" id="GO:0008270">
    <property type="term" value="F:zinc ion binding"/>
    <property type="evidence" value="ECO:0007669"/>
    <property type="project" value="InterPro"/>
</dbReference>
<dbReference type="InterPro" id="IPR036977">
    <property type="entry name" value="DNA_primase_Znf_CHC2"/>
</dbReference>
<name>A0A3E4JUL9_PHOVU</name>
<dbReference type="RefSeq" id="WP_005807068.1">
    <property type="nucleotide sequence ID" value="NZ_QRTU01000025.1"/>
</dbReference>
<dbReference type="Pfam" id="PF13155">
    <property type="entry name" value="Toprim_2"/>
    <property type="match status" value="1"/>
</dbReference>
<protein>
    <submittedName>
        <fullName evidence="1">DNA primase</fullName>
    </submittedName>
</protein>
<dbReference type="SUPFAM" id="SSF57783">
    <property type="entry name" value="Zinc beta-ribbon"/>
    <property type="match status" value="1"/>
</dbReference>
<evidence type="ECO:0000313" key="2">
    <source>
        <dbReference type="Proteomes" id="UP000260640"/>
    </source>
</evidence>
<evidence type="ECO:0000313" key="1">
    <source>
        <dbReference type="EMBL" id="RGJ91210.1"/>
    </source>
</evidence>
<reference evidence="1 2" key="1">
    <citation type="submission" date="2018-08" db="EMBL/GenBank/DDBJ databases">
        <title>A genome reference for cultivated species of the human gut microbiota.</title>
        <authorList>
            <person name="Zou Y."/>
            <person name="Xue W."/>
            <person name="Luo G."/>
        </authorList>
    </citation>
    <scope>NUCLEOTIDE SEQUENCE [LARGE SCALE GENOMIC DNA]</scope>
    <source>
        <strain evidence="1 2">TM05-16</strain>
    </source>
</reference>
<dbReference type="AlphaFoldDB" id="A0A3E4JUL9"/>
<dbReference type="GO" id="GO:0003677">
    <property type="term" value="F:DNA binding"/>
    <property type="evidence" value="ECO:0007669"/>
    <property type="project" value="InterPro"/>
</dbReference>
<dbReference type="EMBL" id="QSPP01000005">
    <property type="protein sequence ID" value="RGJ91210.1"/>
    <property type="molecule type" value="Genomic_DNA"/>
</dbReference>
<dbReference type="Gene3D" id="3.40.1360.10">
    <property type="match status" value="1"/>
</dbReference>
<dbReference type="Gene3D" id="3.90.580.10">
    <property type="entry name" value="Zinc finger, CHC2-type domain"/>
    <property type="match status" value="1"/>
</dbReference>
<comment type="caution">
    <text evidence="1">The sequence shown here is derived from an EMBL/GenBank/DDBJ whole genome shotgun (WGS) entry which is preliminary data.</text>
</comment>
<dbReference type="SUPFAM" id="SSF56731">
    <property type="entry name" value="DNA primase core"/>
    <property type="match status" value="1"/>
</dbReference>
<organism evidence="1 2">
    <name type="scientific">Phocaeicola vulgatus</name>
    <name type="common">Bacteroides vulgatus</name>
    <dbReference type="NCBI Taxonomy" id="821"/>
    <lineage>
        <taxon>Bacteria</taxon>
        <taxon>Pseudomonadati</taxon>
        <taxon>Bacteroidota</taxon>
        <taxon>Bacteroidia</taxon>
        <taxon>Bacteroidales</taxon>
        <taxon>Bacteroidaceae</taxon>
        <taxon>Phocaeicola</taxon>
    </lineage>
</organism>
<dbReference type="Proteomes" id="UP000260640">
    <property type="component" value="Unassembled WGS sequence"/>
</dbReference>
<sequence length="295" mass="34296">MTIEEAKQVRIVDFLAQLGHHAQYVKSDQYWYLSPLRDEQSPSFKVNDRLNEWYDFGAATGGDLVELGKYLYQTESVSEVLAYIGRHSSDMPLPKVRFQALPPRPVESDMKNLIVVPLRHHALYSYLQSRKIDADIGRMFCKEIHYELRDRHYFALAFGNVSGGYEMRNAYYKGCIKNKDISLIGHQCGEIQERVCVFEGFMDFLSYLTLKQSCNWTICIDQPCDYLVMNSVNNLKKALMYLQRYLHIHCYLDNDLAGQKTVETIAGLYGERVSNEAVRYSEYKDLNDCLRGKKR</sequence>
<gene>
    <name evidence="1" type="ORF">DXD46_03425</name>
</gene>
<accession>A0A3E4JUL9</accession>
<proteinExistence type="predicted"/>